<evidence type="ECO:0000256" key="5">
    <source>
        <dbReference type="ARBA" id="ARBA00038359"/>
    </source>
</evidence>
<dbReference type="OrthoDB" id="2988756at2759"/>
<dbReference type="InterPro" id="IPR049326">
    <property type="entry name" value="Rhodopsin_dom_fungi"/>
</dbReference>
<evidence type="ECO:0000256" key="4">
    <source>
        <dbReference type="ARBA" id="ARBA00023136"/>
    </source>
</evidence>
<feature type="region of interest" description="Disordered" evidence="6">
    <location>
        <begin position="342"/>
        <end position="366"/>
    </location>
</feature>
<accession>B8MHA1</accession>
<feature type="transmembrane region" description="Helical" evidence="7">
    <location>
        <begin position="12"/>
        <end position="29"/>
    </location>
</feature>
<dbReference type="eggNOG" id="ENOG502RSJA">
    <property type="taxonomic scope" value="Eukaryota"/>
</dbReference>
<keyword evidence="10" id="KW-1185">Reference proteome</keyword>
<feature type="transmembrane region" description="Helical" evidence="7">
    <location>
        <begin position="217"/>
        <end position="237"/>
    </location>
</feature>
<feature type="transmembrane region" description="Helical" evidence="7">
    <location>
        <begin position="102"/>
        <end position="123"/>
    </location>
</feature>
<comment type="similarity">
    <text evidence="5">Belongs to the SAT4 family.</text>
</comment>
<evidence type="ECO:0000256" key="1">
    <source>
        <dbReference type="ARBA" id="ARBA00004141"/>
    </source>
</evidence>
<dbReference type="InParanoid" id="B8MHA1"/>
<feature type="transmembrane region" description="Helical" evidence="7">
    <location>
        <begin position="135"/>
        <end position="154"/>
    </location>
</feature>
<organism evidence="9 10">
    <name type="scientific">Talaromyces stipitatus (strain ATCC 10500 / CBS 375.48 / QM 6759 / NRRL 1006)</name>
    <name type="common">Penicillium stipitatum</name>
    <dbReference type="NCBI Taxonomy" id="441959"/>
    <lineage>
        <taxon>Eukaryota</taxon>
        <taxon>Fungi</taxon>
        <taxon>Dikarya</taxon>
        <taxon>Ascomycota</taxon>
        <taxon>Pezizomycotina</taxon>
        <taxon>Eurotiomycetes</taxon>
        <taxon>Eurotiomycetidae</taxon>
        <taxon>Eurotiales</taxon>
        <taxon>Trichocomaceae</taxon>
        <taxon>Talaromyces</taxon>
        <taxon>Talaromyces sect. Talaromyces</taxon>
    </lineage>
</organism>
<dbReference type="PANTHER" id="PTHR33048:SF2">
    <property type="entry name" value="SRPK"/>
    <property type="match status" value="1"/>
</dbReference>
<dbReference type="GO" id="GO:0016020">
    <property type="term" value="C:membrane"/>
    <property type="evidence" value="ECO:0007669"/>
    <property type="project" value="UniProtKB-SubCell"/>
</dbReference>
<feature type="transmembrane region" description="Helical" evidence="7">
    <location>
        <begin position="41"/>
        <end position="62"/>
    </location>
</feature>
<dbReference type="OMA" id="QWGSKIQ"/>
<sequence length="380" mass="41677">MTAASGDVEAFTLLGLALSLIILRTYVRFDLVGLRKFQLDDYLMILTGVLFTAELVLAYMVVAKFDGLTNSYMTPEERAALDPNSYEYYQRVSGSKIQVAGWSIYVMTLWSGKFCLAIFYSRLTMGLSQFEMRVHIAYILLGTTYIATALSILLSCRPMNKFWQIDPDPGNTCQPTVSKVYILVVMILNVLTDAFLLFIPLPLLWKVDIGLKRKISLMVLFSGGLFIIAASIIRAAVVLTSGPDGAVQGSKWACRETFVSIAVANIPIIFPLIRSCANKIGLSALFSSSGRPSNSHPLTSKRGTGHELRSRSNRRHNPMSIPGGTAWDSDEQILANNNHVHVSINGNDNGDNESDDHSKTKGGIGVTKEVTIIRETAGSP</sequence>
<dbReference type="PANTHER" id="PTHR33048">
    <property type="entry name" value="PTH11-LIKE INTEGRAL MEMBRANE PROTEIN (AFU_ORTHOLOGUE AFUA_5G11245)"/>
    <property type="match status" value="1"/>
</dbReference>
<keyword evidence="4 7" id="KW-0472">Membrane</keyword>
<keyword evidence="2 7" id="KW-0812">Transmembrane</keyword>
<evidence type="ECO:0000256" key="3">
    <source>
        <dbReference type="ARBA" id="ARBA00022989"/>
    </source>
</evidence>
<dbReference type="GeneID" id="8109394"/>
<evidence type="ECO:0000256" key="2">
    <source>
        <dbReference type="ARBA" id="ARBA00022692"/>
    </source>
</evidence>
<keyword evidence="3 7" id="KW-1133">Transmembrane helix</keyword>
<dbReference type="EMBL" id="EQ962656">
    <property type="protein sequence ID" value="EED17080.1"/>
    <property type="molecule type" value="Genomic_DNA"/>
</dbReference>
<comment type="subcellular location">
    <subcellularLocation>
        <location evidence="1">Membrane</location>
        <topology evidence="1">Multi-pass membrane protein</topology>
    </subcellularLocation>
</comment>
<gene>
    <name evidence="9" type="ORF">TSTA_021370</name>
</gene>
<feature type="compositionally biased region" description="Polar residues" evidence="6">
    <location>
        <begin position="288"/>
        <end position="302"/>
    </location>
</feature>
<dbReference type="InterPro" id="IPR052337">
    <property type="entry name" value="SAT4-like"/>
</dbReference>
<protein>
    <recommendedName>
        <fullName evidence="8">Rhodopsin domain-containing protein</fullName>
    </recommendedName>
</protein>
<feature type="region of interest" description="Disordered" evidence="6">
    <location>
        <begin position="288"/>
        <end position="328"/>
    </location>
</feature>
<evidence type="ECO:0000313" key="10">
    <source>
        <dbReference type="Proteomes" id="UP000001745"/>
    </source>
</evidence>
<evidence type="ECO:0000256" key="7">
    <source>
        <dbReference type="SAM" id="Phobius"/>
    </source>
</evidence>
<dbReference type="HOGENOM" id="CLU_019101_0_1_1"/>
<dbReference type="VEuPathDB" id="FungiDB:TSTA_021370"/>
<dbReference type="Pfam" id="PF20684">
    <property type="entry name" value="Fung_rhodopsin"/>
    <property type="match status" value="1"/>
</dbReference>
<evidence type="ECO:0000313" key="9">
    <source>
        <dbReference type="EMBL" id="EED17080.1"/>
    </source>
</evidence>
<feature type="domain" description="Rhodopsin" evidence="8">
    <location>
        <begin position="24"/>
        <end position="274"/>
    </location>
</feature>
<dbReference type="AlphaFoldDB" id="B8MHA1"/>
<dbReference type="PhylomeDB" id="B8MHA1"/>
<proteinExistence type="inferred from homology"/>
<name>B8MHA1_TALSN</name>
<dbReference type="RefSeq" id="XP_002484314.1">
    <property type="nucleotide sequence ID" value="XM_002484269.1"/>
</dbReference>
<feature type="transmembrane region" description="Helical" evidence="7">
    <location>
        <begin position="257"/>
        <end position="273"/>
    </location>
</feature>
<dbReference type="Proteomes" id="UP000001745">
    <property type="component" value="Unassembled WGS sequence"/>
</dbReference>
<reference evidence="10" key="1">
    <citation type="journal article" date="2015" name="Genome Announc.">
        <title>Genome sequence of the AIDS-associated pathogen Penicillium marneffei (ATCC18224) and its near taxonomic relative Talaromyces stipitatus (ATCC10500).</title>
        <authorList>
            <person name="Nierman W.C."/>
            <person name="Fedorova-Abrams N.D."/>
            <person name="Andrianopoulos A."/>
        </authorList>
    </citation>
    <scope>NUCLEOTIDE SEQUENCE [LARGE SCALE GENOMIC DNA]</scope>
    <source>
        <strain evidence="10">ATCC 10500 / CBS 375.48 / QM 6759 / NRRL 1006</strain>
    </source>
</reference>
<evidence type="ECO:0000256" key="6">
    <source>
        <dbReference type="SAM" id="MobiDB-lite"/>
    </source>
</evidence>
<feature type="transmembrane region" description="Helical" evidence="7">
    <location>
        <begin position="180"/>
        <end position="205"/>
    </location>
</feature>
<evidence type="ECO:0000259" key="8">
    <source>
        <dbReference type="Pfam" id="PF20684"/>
    </source>
</evidence>